<name>A0AAV7U221_PLEWA</name>
<feature type="region of interest" description="Disordered" evidence="1">
    <location>
        <begin position="29"/>
        <end position="51"/>
    </location>
</feature>
<accession>A0AAV7U221</accession>
<keyword evidence="3" id="KW-1185">Reference proteome</keyword>
<comment type="caution">
    <text evidence="2">The sequence shown here is derived from an EMBL/GenBank/DDBJ whole genome shotgun (WGS) entry which is preliminary data.</text>
</comment>
<reference evidence="2" key="1">
    <citation type="journal article" date="2022" name="bioRxiv">
        <title>Sequencing and chromosome-scale assembly of the giantPleurodeles waltlgenome.</title>
        <authorList>
            <person name="Brown T."/>
            <person name="Elewa A."/>
            <person name="Iarovenko S."/>
            <person name="Subramanian E."/>
            <person name="Araus A.J."/>
            <person name="Petzold A."/>
            <person name="Susuki M."/>
            <person name="Suzuki K.-i.T."/>
            <person name="Hayashi T."/>
            <person name="Toyoda A."/>
            <person name="Oliveira C."/>
            <person name="Osipova E."/>
            <person name="Leigh N.D."/>
            <person name="Simon A."/>
            <person name="Yun M.H."/>
        </authorList>
    </citation>
    <scope>NUCLEOTIDE SEQUENCE</scope>
    <source>
        <strain evidence="2">20211129_DDA</strain>
        <tissue evidence="2">Liver</tissue>
    </source>
</reference>
<evidence type="ECO:0000313" key="2">
    <source>
        <dbReference type="EMBL" id="KAJ1182535.1"/>
    </source>
</evidence>
<evidence type="ECO:0000313" key="3">
    <source>
        <dbReference type="Proteomes" id="UP001066276"/>
    </source>
</evidence>
<feature type="non-terminal residue" evidence="2">
    <location>
        <position position="51"/>
    </location>
</feature>
<protein>
    <submittedName>
        <fullName evidence="2">Uncharacterized protein</fullName>
    </submittedName>
</protein>
<gene>
    <name evidence="2" type="ORF">NDU88_007723</name>
</gene>
<organism evidence="2 3">
    <name type="scientific">Pleurodeles waltl</name>
    <name type="common">Iberian ribbed newt</name>
    <dbReference type="NCBI Taxonomy" id="8319"/>
    <lineage>
        <taxon>Eukaryota</taxon>
        <taxon>Metazoa</taxon>
        <taxon>Chordata</taxon>
        <taxon>Craniata</taxon>
        <taxon>Vertebrata</taxon>
        <taxon>Euteleostomi</taxon>
        <taxon>Amphibia</taxon>
        <taxon>Batrachia</taxon>
        <taxon>Caudata</taxon>
        <taxon>Salamandroidea</taxon>
        <taxon>Salamandridae</taxon>
        <taxon>Pleurodelinae</taxon>
        <taxon>Pleurodeles</taxon>
    </lineage>
</organism>
<evidence type="ECO:0000256" key="1">
    <source>
        <dbReference type="SAM" id="MobiDB-lite"/>
    </source>
</evidence>
<dbReference type="EMBL" id="JANPWB010000006">
    <property type="protein sequence ID" value="KAJ1182535.1"/>
    <property type="molecule type" value="Genomic_DNA"/>
</dbReference>
<sequence>RRPAPSPSPLREGLPPHPSEEKACLLTLAPQRRPAPSPLREGLPPHPSEKA</sequence>
<dbReference type="Proteomes" id="UP001066276">
    <property type="component" value="Chromosome 3_2"/>
</dbReference>
<feature type="non-terminal residue" evidence="2">
    <location>
        <position position="1"/>
    </location>
</feature>
<dbReference type="AlphaFoldDB" id="A0AAV7U221"/>
<feature type="region of interest" description="Disordered" evidence="1">
    <location>
        <begin position="1"/>
        <end position="20"/>
    </location>
</feature>
<proteinExistence type="predicted"/>